<proteinExistence type="predicted"/>
<reference evidence="3" key="2">
    <citation type="submission" date="2015-01" db="EMBL/GenBank/DDBJ databases">
        <title>Evolutionary Origins and Diversification of the Mycorrhizal Mutualists.</title>
        <authorList>
            <consortium name="DOE Joint Genome Institute"/>
            <consortium name="Mycorrhizal Genomics Consortium"/>
            <person name="Kohler A."/>
            <person name="Kuo A."/>
            <person name="Nagy L.G."/>
            <person name="Floudas D."/>
            <person name="Copeland A."/>
            <person name="Barry K.W."/>
            <person name="Cichocki N."/>
            <person name="Veneault-Fourrey C."/>
            <person name="LaButti K."/>
            <person name="Lindquist E.A."/>
            <person name="Lipzen A."/>
            <person name="Lundell T."/>
            <person name="Morin E."/>
            <person name="Murat C."/>
            <person name="Riley R."/>
            <person name="Ohm R."/>
            <person name="Sun H."/>
            <person name="Tunlid A."/>
            <person name="Henrissat B."/>
            <person name="Grigoriev I.V."/>
            <person name="Hibbett D.S."/>
            <person name="Martin F."/>
        </authorList>
    </citation>
    <scope>NUCLEOTIDE SEQUENCE [LARGE SCALE GENOMIC DNA]</scope>
    <source>
        <strain evidence="3">MUT 4182</strain>
    </source>
</reference>
<evidence type="ECO:0000313" key="2">
    <source>
        <dbReference type="EMBL" id="KIO23231.1"/>
    </source>
</evidence>
<dbReference type="Gene3D" id="3.90.228.10">
    <property type="match status" value="1"/>
</dbReference>
<dbReference type="EMBL" id="KN823090">
    <property type="protein sequence ID" value="KIO23231.1"/>
    <property type="molecule type" value="Genomic_DNA"/>
</dbReference>
<sequence>MDFDPFAELTAERLREFRAITLEYGSYALPESDERPYTFQVTEPGHAFDFTCGPLVLHVSTAPAYPAFPPSFKVKVVAEGDDGGAPFTGVSKLKMAEMEARLHAIANEKRGEVFLRDLIEEVRLISGDLCEEPNGTQDDEEEIDIDQTANGDIQHWVDRQLVGNLERLDAATAQSYMAKTTIQSITDGLPPWLRLLHAEVVLRGSLLRRFNEAREKMIKKYAEEVRRRGGSRRAQDAAVDKLTQIDVVFHGTLRRHVGSIVQSGFVIPGNKTTTGEDVGIRCGSTWGIGTYTSPQLTYCLSYADTTLKAPKLLPGQKVIVCAALMGRRFEMRGGDNIYRRNPEVARGYDSHVSPSGLEYVIFAPEHLLPLYVLHLEDSTSNRPAWNVPAPVAPAPSSRPLDPSSNLVGASADISLAARRKLLTAQARKHFPYGFGAPSGSKFVAEEIAPVDDDEEEWGEYQEDRFGDFLEEIDRVGEFQRMRLK</sequence>
<dbReference type="SUPFAM" id="SSF56399">
    <property type="entry name" value="ADP-ribosylation"/>
    <property type="match status" value="1"/>
</dbReference>
<accession>A0A0C3QCR2</accession>
<dbReference type="Proteomes" id="UP000054248">
    <property type="component" value="Unassembled WGS sequence"/>
</dbReference>
<reference evidence="2 3" key="1">
    <citation type="submission" date="2014-04" db="EMBL/GenBank/DDBJ databases">
        <authorList>
            <consortium name="DOE Joint Genome Institute"/>
            <person name="Kuo A."/>
            <person name="Girlanda M."/>
            <person name="Perotto S."/>
            <person name="Kohler A."/>
            <person name="Nagy L.G."/>
            <person name="Floudas D."/>
            <person name="Copeland A."/>
            <person name="Barry K.W."/>
            <person name="Cichocki N."/>
            <person name="Veneault-Fourrey C."/>
            <person name="LaButti K."/>
            <person name="Lindquist E.A."/>
            <person name="Lipzen A."/>
            <person name="Lundell T."/>
            <person name="Morin E."/>
            <person name="Murat C."/>
            <person name="Sun H."/>
            <person name="Tunlid A."/>
            <person name="Henrissat B."/>
            <person name="Grigoriev I.V."/>
            <person name="Hibbett D.S."/>
            <person name="Martin F."/>
            <person name="Nordberg H.P."/>
            <person name="Cantor M.N."/>
            <person name="Hua S.X."/>
        </authorList>
    </citation>
    <scope>NUCLEOTIDE SEQUENCE [LARGE SCALE GENOMIC DNA]</scope>
    <source>
        <strain evidence="2 3">MUT 4182</strain>
    </source>
</reference>
<evidence type="ECO:0000313" key="3">
    <source>
        <dbReference type="Proteomes" id="UP000054248"/>
    </source>
</evidence>
<dbReference type="OrthoDB" id="10256774at2759"/>
<gene>
    <name evidence="2" type="ORF">M407DRAFT_27302</name>
</gene>
<dbReference type="InterPro" id="IPR006575">
    <property type="entry name" value="RWD_dom"/>
</dbReference>
<name>A0A0C3QCR2_9AGAM</name>
<dbReference type="AlphaFoldDB" id="A0A0C3QCR2"/>
<dbReference type="HOGENOM" id="CLU_564049_0_0_1"/>
<keyword evidence="3" id="KW-1185">Reference proteome</keyword>
<protein>
    <recommendedName>
        <fullName evidence="1">RWD domain-containing protein</fullName>
    </recommendedName>
</protein>
<organism evidence="2 3">
    <name type="scientific">Tulasnella calospora MUT 4182</name>
    <dbReference type="NCBI Taxonomy" id="1051891"/>
    <lineage>
        <taxon>Eukaryota</taxon>
        <taxon>Fungi</taxon>
        <taxon>Dikarya</taxon>
        <taxon>Basidiomycota</taxon>
        <taxon>Agaricomycotina</taxon>
        <taxon>Agaricomycetes</taxon>
        <taxon>Cantharellales</taxon>
        <taxon>Tulasnellaceae</taxon>
        <taxon>Tulasnella</taxon>
    </lineage>
</organism>
<feature type="domain" description="RWD" evidence="1">
    <location>
        <begin position="15"/>
        <end position="129"/>
    </location>
</feature>
<evidence type="ECO:0000259" key="1">
    <source>
        <dbReference type="PROSITE" id="PS50908"/>
    </source>
</evidence>
<dbReference type="PROSITE" id="PS50908">
    <property type="entry name" value="RWD"/>
    <property type="match status" value="1"/>
</dbReference>